<dbReference type="EMBL" id="KN840530">
    <property type="protein sequence ID" value="KIP05929.1"/>
    <property type="molecule type" value="Genomic_DNA"/>
</dbReference>
<name>A0A0C3NLN2_PHLG1</name>
<evidence type="ECO:0000313" key="1">
    <source>
        <dbReference type="EMBL" id="KIP05929.1"/>
    </source>
</evidence>
<evidence type="ECO:0000313" key="2">
    <source>
        <dbReference type="Proteomes" id="UP000053257"/>
    </source>
</evidence>
<gene>
    <name evidence="1" type="ORF">PHLGIDRAFT_481363</name>
</gene>
<accession>A0A0C3NLN2</accession>
<keyword evidence="2" id="KW-1185">Reference proteome</keyword>
<protein>
    <submittedName>
        <fullName evidence="1">Uncharacterized protein</fullName>
    </submittedName>
</protein>
<sequence>MMNDRPRLTYLAAAAGGFGGSGTIVAGLKATWNKEQVTDRWLVASRRCCRAMALDQRRRRDKAAFVCNKGQPLAPANTECRPCIPYMASPARLS</sequence>
<proteinExistence type="predicted"/>
<reference evidence="1 2" key="1">
    <citation type="journal article" date="2014" name="PLoS Genet.">
        <title>Analysis of the Phlebiopsis gigantea genome, transcriptome and secretome provides insight into its pioneer colonization strategies of wood.</title>
        <authorList>
            <person name="Hori C."/>
            <person name="Ishida T."/>
            <person name="Igarashi K."/>
            <person name="Samejima M."/>
            <person name="Suzuki H."/>
            <person name="Master E."/>
            <person name="Ferreira P."/>
            <person name="Ruiz-Duenas F.J."/>
            <person name="Held B."/>
            <person name="Canessa P."/>
            <person name="Larrondo L.F."/>
            <person name="Schmoll M."/>
            <person name="Druzhinina I.S."/>
            <person name="Kubicek C.P."/>
            <person name="Gaskell J.A."/>
            <person name="Kersten P."/>
            <person name="St John F."/>
            <person name="Glasner J."/>
            <person name="Sabat G."/>
            <person name="Splinter BonDurant S."/>
            <person name="Syed K."/>
            <person name="Yadav J."/>
            <person name="Mgbeahuruike A.C."/>
            <person name="Kovalchuk A."/>
            <person name="Asiegbu F.O."/>
            <person name="Lackner G."/>
            <person name="Hoffmeister D."/>
            <person name="Rencoret J."/>
            <person name="Gutierrez A."/>
            <person name="Sun H."/>
            <person name="Lindquist E."/>
            <person name="Barry K."/>
            <person name="Riley R."/>
            <person name="Grigoriev I.V."/>
            <person name="Henrissat B."/>
            <person name="Kues U."/>
            <person name="Berka R.M."/>
            <person name="Martinez A.T."/>
            <person name="Covert S.F."/>
            <person name="Blanchette R.A."/>
            <person name="Cullen D."/>
        </authorList>
    </citation>
    <scope>NUCLEOTIDE SEQUENCE [LARGE SCALE GENOMIC DNA]</scope>
    <source>
        <strain evidence="1 2">11061_1 CR5-6</strain>
    </source>
</reference>
<dbReference type="HOGENOM" id="CLU_2386933_0_0_1"/>
<organism evidence="1 2">
    <name type="scientific">Phlebiopsis gigantea (strain 11061_1 CR5-6)</name>
    <name type="common">White-rot fungus</name>
    <name type="synonym">Peniophora gigantea</name>
    <dbReference type="NCBI Taxonomy" id="745531"/>
    <lineage>
        <taxon>Eukaryota</taxon>
        <taxon>Fungi</taxon>
        <taxon>Dikarya</taxon>
        <taxon>Basidiomycota</taxon>
        <taxon>Agaricomycotina</taxon>
        <taxon>Agaricomycetes</taxon>
        <taxon>Polyporales</taxon>
        <taxon>Phanerochaetaceae</taxon>
        <taxon>Phlebiopsis</taxon>
    </lineage>
</organism>
<dbReference type="Proteomes" id="UP000053257">
    <property type="component" value="Unassembled WGS sequence"/>
</dbReference>
<dbReference type="AlphaFoldDB" id="A0A0C3NLN2"/>